<accession>A0A8J5T6M9</accession>
<dbReference type="OrthoDB" id="1882251at2759"/>
<sequence>MASDLLNSTGGSSYMILCDVFHRLVFCLHLDASLSMEMIAFWLWLEGSGHTDFLKRICFLDDDCFQAIASAAQSFVETLNLDRCDLGDRSSPRSPFQREVIEGISFYLNNVCYEALSDDLRGRQEMDDGFQPQICQAYEADSNDPPVDLSTEDLLSKIRCLYSNTQEHREEDPSYRSLQYPRKHIVQDKKVSRDEYAPASYLASFMDTLSLRKERKDAVMQKPYNDVPEDERTLFVTFSNGYPLSKDELCDFFMRHYGDVEDITIEEPPEPRPPLFAQVVFSSQLTLVRVLGGNKRVKFMTRGRHVWARQYVPKKKKENN</sequence>
<evidence type="ECO:0000313" key="1">
    <source>
        <dbReference type="EMBL" id="KAG8080877.1"/>
    </source>
</evidence>
<comment type="caution">
    <text evidence="1">The sequence shown here is derived from an EMBL/GenBank/DDBJ whole genome shotgun (WGS) entry which is preliminary data.</text>
</comment>
<dbReference type="EMBL" id="JAAALK010000282">
    <property type="protein sequence ID" value="KAG8080877.1"/>
    <property type="molecule type" value="Genomic_DNA"/>
</dbReference>
<gene>
    <name evidence="1" type="ORF">GUJ93_ZPchr0007g5134</name>
</gene>
<name>A0A8J5T6M9_ZIZPA</name>
<dbReference type="PANTHER" id="PTHR33527:SF14">
    <property type="entry name" value="OS07G0274300 PROTEIN"/>
    <property type="match status" value="1"/>
</dbReference>
<organism evidence="1 2">
    <name type="scientific">Zizania palustris</name>
    <name type="common">Northern wild rice</name>
    <dbReference type="NCBI Taxonomy" id="103762"/>
    <lineage>
        <taxon>Eukaryota</taxon>
        <taxon>Viridiplantae</taxon>
        <taxon>Streptophyta</taxon>
        <taxon>Embryophyta</taxon>
        <taxon>Tracheophyta</taxon>
        <taxon>Spermatophyta</taxon>
        <taxon>Magnoliopsida</taxon>
        <taxon>Liliopsida</taxon>
        <taxon>Poales</taxon>
        <taxon>Poaceae</taxon>
        <taxon>BOP clade</taxon>
        <taxon>Oryzoideae</taxon>
        <taxon>Oryzeae</taxon>
        <taxon>Zizaniinae</taxon>
        <taxon>Zizania</taxon>
    </lineage>
</organism>
<proteinExistence type="predicted"/>
<reference evidence="1" key="1">
    <citation type="journal article" date="2021" name="bioRxiv">
        <title>Whole Genome Assembly and Annotation of Northern Wild Rice, Zizania palustris L., Supports a Whole Genome Duplication in the Zizania Genus.</title>
        <authorList>
            <person name="Haas M."/>
            <person name="Kono T."/>
            <person name="Macchietto M."/>
            <person name="Millas R."/>
            <person name="McGilp L."/>
            <person name="Shao M."/>
            <person name="Duquette J."/>
            <person name="Hirsch C.N."/>
            <person name="Kimball J."/>
        </authorList>
    </citation>
    <scope>NUCLEOTIDE SEQUENCE</scope>
    <source>
        <tissue evidence="1">Fresh leaf tissue</tissue>
    </source>
</reference>
<dbReference type="Proteomes" id="UP000729402">
    <property type="component" value="Unassembled WGS sequence"/>
</dbReference>
<dbReference type="PANTHER" id="PTHR33527">
    <property type="entry name" value="OS07G0274300 PROTEIN"/>
    <property type="match status" value="1"/>
</dbReference>
<dbReference type="AlphaFoldDB" id="A0A8J5T6M9"/>
<evidence type="ECO:0008006" key="3">
    <source>
        <dbReference type="Google" id="ProtNLM"/>
    </source>
</evidence>
<keyword evidence="2" id="KW-1185">Reference proteome</keyword>
<reference evidence="1" key="2">
    <citation type="submission" date="2021-02" db="EMBL/GenBank/DDBJ databases">
        <authorList>
            <person name="Kimball J.A."/>
            <person name="Haas M.W."/>
            <person name="Macchietto M."/>
            <person name="Kono T."/>
            <person name="Duquette J."/>
            <person name="Shao M."/>
        </authorList>
    </citation>
    <scope>NUCLEOTIDE SEQUENCE</scope>
    <source>
        <tissue evidence="1">Fresh leaf tissue</tissue>
    </source>
</reference>
<evidence type="ECO:0000313" key="2">
    <source>
        <dbReference type="Proteomes" id="UP000729402"/>
    </source>
</evidence>
<protein>
    <recommendedName>
        <fullName evidence="3">RRM domain-containing protein</fullName>
    </recommendedName>
</protein>